<dbReference type="Gene3D" id="3.90.226.10">
    <property type="entry name" value="2-enoyl-CoA Hydratase, Chain A, domain 1"/>
    <property type="match status" value="1"/>
</dbReference>
<dbReference type="InterPro" id="IPR002142">
    <property type="entry name" value="Peptidase_S49"/>
</dbReference>
<dbReference type="CDD" id="cd07023">
    <property type="entry name" value="S49_Sppa_N_C"/>
    <property type="match status" value="1"/>
</dbReference>
<dbReference type="Proteomes" id="UP000198346">
    <property type="component" value="Unassembled WGS sequence"/>
</dbReference>
<gene>
    <name evidence="6" type="ORF">SAMN06297382_0143</name>
</gene>
<dbReference type="GO" id="GO:0006508">
    <property type="term" value="P:proteolysis"/>
    <property type="evidence" value="ECO:0007669"/>
    <property type="project" value="UniProtKB-KW"/>
</dbReference>
<dbReference type="InterPro" id="IPR047272">
    <property type="entry name" value="S49_SppA_C"/>
</dbReference>
<dbReference type="OrthoDB" id="9764363at2"/>
<evidence type="ECO:0000313" key="6">
    <source>
        <dbReference type="EMBL" id="SNT67651.1"/>
    </source>
</evidence>
<comment type="similarity">
    <text evidence="1">Belongs to the peptidase S49 family.</text>
</comment>
<evidence type="ECO:0000259" key="5">
    <source>
        <dbReference type="Pfam" id="PF01343"/>
    </source>
</evidence>
<keyword evidence="2 6" id="KW-0645">Protease</keyword>
<evidence type="ECO:0000256" key="2">
    <source>
        <dbReference type="ARBA" id="ARBA00022670"/>
    </source>
</evidence>
<dbReference type="AlphaFoldDB" id="A0A239PIL8"/>
<name>A0A239PIL8_9PROT</name>
<evidence type="ECO:0000313" key="7">
    <source>
        <dbReference type="Proteomes" id="UP000198346"/>
    </source>
</evidence>
<evidence type="ECO:0000256" key="3">
    <source>
        <dbReference type="ARBA" id="ARBA00022801"/>
    </source>
</evidence>
<dbReference type="InterPro" id="IPR029045">
    <property type="entry name" value="ClpP/crotonase-like_dom_sf"/>
</dbReference>
<dbReference type="PANTHER" id="PTHR42987">
    <property type="entry name" value="PEPTIDASE S49"/>
    <property type="match status" value="1"/>
</dbReference>
<dbReference type="PRINTS" id="PR00127">
    <property type="entry name" value="CLPPROTEASEP"/>
</dbReference>
<dbReference type="GO" id="GO:0004252">
    <property type="term" value="F:serine-type endopeptidase activity"/>
    <property type="evidence" value="ECO:0007669"/>
    <property type="project" value="InterPro"/>
</dbReference>
<evidence type="ECO:0000256" key="1">
    <source>
        <dbReference type="ARBA" id="ARBA00008683"/>
    </source>
</evidence>
<dbReference type="EMBL" id="FZQA01000001">
    <property type="protein sequence ID" value="SNT67651.1"/>
    <property type="molecule type" value="Genomic_DNA"/>
</dbReference>
<dbReference type="SUPFAM" id="SSF52096">
    <property type="entry name" value="ClpP/crotonase"/>
    <property type="match status" value="1"/>
</dbReference>
<accession>A0A239PIL8</accession>
<sequence length="285" mass="30820">MTESSPSTRARFSFPPFFGRRRPLVTVIELSGVVGQLGPARKGLTLARVESAIESAFKPRALKAVALAINSPGGSPVQSRLIHDAIRRQAEKKKIPVYAFIEDVGASGGYILALAGDEIYADASSVVGSIGVISAGFGFHELIGRHGVERRLYTAGEHKSLLDPFRREDPTEVARLQAILDDMHAQFIDLVKARRGDRLGGQDDVFTGAFWTAGPAKERGLVDGIAHLGDLMRARFGENVKLKKVAPDRGSLLRRLMGGESRGLIDPEAVLAALEAKALWARYGR</sequence>
<dbReference type="RefSeq" id="WP_089410678.1">
    <property type="nucleotide sequence ID" value="NZ_FZQA01000001.1"/>
</dbReference>
<reference evidence="6 7" key="1">
    <citation type="submission" date="2017-07" db="EMBL/GenBank/DDBJ databases">
        <authorList>
            <person name="Sun Z.S."/>
            <person name="Albrecht U."/>
            <person name="Echele G."/>
            <person name="Lee C.C."/>
        </authorList>
    </citation>
    <scope>NUCLEOTIDE SEQUENCE [LARGE SCALE GENOMIC DNA]</scope>
    <source>
        <strain evidence="6 7">CGMCC 1.12710</strain>
    </source>
</reference>
<evidence type="ECO:0000256" key="4">
    <source>
        <dbReference type="ARBA" id="ARBA00022825"/>
    </source>
</evidence>
<dbReference type="GO" id="GO:0004176">
    <property type="term" value="F:ATP-dependent peptidase activity"/>
    <property type="evidence" value="ECO:0007669"/>
    <property type="project" value="InterPro"/>
</dbReference>
<keyword evidence="3" id="KW-0378">Hydrolase</keyword>
<dbReference type="InterPro" id="IPR001907">
    <property type="entry name" value="ClpP"/>
</dbReference>
<keyword evidence="7" id="KW-1185">Reference proteome</keyword>
<organism evidence="6 7">
    <name type="scientific">Amphiplicatus metriothermophilus</name>
    <dbReference type="NCBI Taxonomy" id="1519374"/>
    <lineage>
        <taxon>Bacteria</taxon>
        <taxon>Pseudomonadati</taxon>
        <taxon>Pseudomonadota</taxon>
        <taxon>Alphaproteobacteria</taxon>
        <taxon>Parvularculales</taxon>
        <taxon>Parvularculaceae</taxon>
        <taxon>Amphiplicatus</taxon>
    </lineage>
</organism>
<keyword evidence="4" id="KW-0720">Serine protease</keyword>
<feature type="domain" description="Peptidase S49" evidence="5">
    <location>
        <begin position="90"/>
        <end position="232"/>
    </location>
</feature>
<protein>
    <submittedName>
        <fullName evidence="6">Serine protease SohB</fullName>
    </submittedName>
</protein>
<dbReference type="Pfam" id="PF01343">
    <property type="entry name" value="Peptidase_S49"/>
    <property type="match status" value="1"/>
</dbReference>
<proteinExistence type="inferred from homology"/>
<dbReference type="Gene3D" id="6.20.330.10">
    <property type="match status" value="1"/>
</dbReference>
<dbReference type="PANTHER" id="PTHR42987:SF8">
    <property type="entry name" value="PROTEINASE"/>
    <property type="match status" value="1"/>
</dbReference>